<dbReference type="AlphaFoldDB" id="A0A4U5NHN6"/>
<reference evidence="10 11" key="2">
    <citation type="journal article" date="2019" name="G3 (Bethesda)">
        <title>Hybrid Assembly of the Genome of the Entomopathogenic Nematode Steinernema carpocapsae Identifies the X-Chromosome.</title>
        <authorList>
            <person name="Serra L."/>
            <person name="Macchietto M."/>
            <person name="Macias-Munoz A."/>
            <person name="McGill C.J."/>
            <person name="Rodriguez I.M."/>
            <person name="Rodriguez B."/>
            <person name="Murad R."/>
            <person name="Mortazavi A."/>
        </authorList>
    </citation>
    <scope>NUCLEOTIDE SEQUENCE [LARGE SCALE GENOMIC DNA]</scope>
    <source>
        <strain evidence="10 11">ALL</strain>
    </source>
</reference>
<dbReference type="EMBL" id="AZBU02000004">
    <property type="protein sequence ID" value="TKR82588.1"/>
    <property type="molecule type" value="Genomic_DNA"/>
</dbReference>
<evidence type="ECO:0000256" key="2">
    <source>
        <dbReference type="ARBA" id="ARBA00022741"/>
    </source>
</evidence>
<dbReference type="SUPFAM" id="SSF47323">
    <property type="entry name" value="Anticodon-binding domain of a subclass of class I aminoacyl-tRNA synthetases"/>
    <property type="match status" value="1"/>
</dbReference>
<dbReference type="InterPro" id="IPR014729">
    <property type="entry name" value="Rossmann-like_a/b/a_fold"/>
</dbReference>
<dbReference type="Gene3D" id="3.40.50.620">
    <property type="entry name" value="HUPs"/>
    <property type="match status" value="1"/>
</dbReference>
<evidence type="ECO:0000256" key="5">
    <source>
        <dbReference type="ARBA" id="ARBA00023146"/>
    </source>
</evidence>
<dbReference type="InterPro" id="IPR015413">
    <property type="entry name" value="Methionyl/Leucyl_tRNA_Synth"/>
</dbReference>
<name>A0A4U5NHN6_STECR</name>
<proteinExistence type="inferred from homology"/>
<keyword evidence="11" id="KW-1185">Reference proteome</keyword>
<feature type="domain" description="Methionyl/Leucyl tRNA synthetase" evidence="9">
    <location>
        <begin position="1"/>
        <end position="63"/>
    </location>
</feature>
<dbReference type="OrthoDB" id="5844513at2759"/>
<evidence type="ECO:0000259" key="9">
    <source>
        <dbReference type="Pfam" id="PF09334"/>
    </source>
</evidence>
<comment type="similarity">
    <text evidence="8">Belongs to the class-I aminoacyl-tRNA synthetase family.</text>
</comment>
<dbReference type="PANTHER" id="PTHR43326:SF1">
    <property type="entry name" value="METHIONINE--TRNA LIGASE, MITOCHONDRIAL"/>
    <property type="match status" value="1"/>
</dbReference>
<keyword evidence="1 8" id="KW-0436">Ligase</keyword>
<dbReference type="PANTHER" id="PTHR43326">
    <property type="entry name" value="METHIONYL-TRNA SYNTHETASE"/>
    <property type="match status" value="1"/>
</dbReference>
<dbReference type="GO" id="GO:0004825">
    <property type="term" value="F:methionine-tRNA ligase activity"/>
    <property type="evidence" value="ECO:0007669"/>
    <property type="project" value="InterPro"/>
</dbReference>
<dbReference type="GO" id="GO:0005524">
    <property type="term" value="F:ATP binding"/>
    <property type="evidence" value="ECO:0007669"/>
    <property type="project" value="UniProtKB-KW"/>
</dbReference>
<evidence type="ECO:0000313" key="10">
    <source>
        <dbReference type="EMBL" id="TKR82588.1"/>
    </source>
</evidence>
<dbReference type="Pfam" id="PF09334">
    <property type="entry name" value="tRNA-synt_1g"/>
    <property type="match status" value="1"/>
</dbReference>
<evidence type="ECO:0000256" key="4">
    <source>
        <dbReference type="ARBA" id="ARBA00022917"/>
    </source>
</evidence>
<evidence type="ECO:0000256" key="1">
    <source>
        <dbReference type="ARBA" id="ARBA00022598"/>
    </source>
</evidence>
<accession>A0A4U5NHN6</accession>
<dbReference type="Gene3D" id="1.10.730.10">
    <property type="entry name" value="Isoleucyl-tRNA Synthetase, Domain 1"/>
    <property type="match status" value="1"/>
</dbReference>
<evidence type="ECO:0000256" key="8">
    <source>
        <dbReference type="RuleBase" id="RU363039"/>
    </source>
</evidence>
<evidence type="ECO:0000313" key="11">
    <source>
        <dbReference type="Proteomes" id="UP000298663"/>
    </source>
</evidence>
<dbReference type="InterPro" id="IPR009080">
    <property type="entry name" value="tRNAsynth_Ia_anticodon-bd"/>
</dbReference>
<evidence type="ECO:0000256" key="7">
    <source>
        <dbReference type="ARBA" id="ARBA00030331"/>
    </source>
</evidence>
<evidence type="ECO:0000256" key="6">
    <source>
        <dbReference type="ARBA" id="ARBA00026124"/>
    </source>
</evidence>
<dbReference type="SUPFAM" id="SSF52374">
    <property type="entry name" value="Nucleotidylyl transferase"/>
    <property type="match status" value="1"/>
</dbReference>
<reference evidence="10 11" key="1">
    <citation type="journal article" date="2015" name="Genome Biol.">
        <title>Comparative genomics of Steinernema reveals deeply conserved gene regulatory networks.</title>
        <authorList>
            <person name="Dillman A.R."/>
            <person name="Macchietto M."/>
            <person name="Porter C.F."/>
            <person name="Rogers A."/>
            <person name="Williams B."/>
            <person name="Antoshechkin I."/>
            <person name="Lee M.M."/>
            <person name="Goodwin Z."/>
            <person name="Lu X."/>
            <person name="Lewis E.E."/>
            <person name="Goodrich-Blair H."/>
            <person name="Stock S.P."/>
            <person name="Adams B.J."/>
            <person name="Sternberg P.W."/>
            <person name="Mortazavi A."/>
        </authorList>
    </citation>
    <scope>NUCLEOTIDE SEQUENCE [LARGE SCALE GENOMIC DNA]</scope>
    <source>
        <strain evidence="10 11">ALL</strain>
    </source>
</reference>
<dbReference type="STRING" id="34508.A0A4U5NHN6"/>
<dbReference type="GO" id="GO:0006431">
    <property type="term" value="P:methionyl-tRNA aminoacylation"/>
    <property type="evidence" value="ECO:0007669"/>
    <property type="project" value="TreeGrafter"/>
</dbReference>
<protein>
    <recommendedName>
        <fullName evidence="6">Methionine--tRNA ligase, mitochondrial</fullName>
    </recommendedName>
    <alternativeName>
        <fullName evidence="7">Mitochondrial methionyl-tRNA synthetase</fullName>
    </alternativeName>
</protein>
<dbReference type="Proteomes" id="UP000298663">
    <property type="component" value="Unassembled WGS sequence"/>
</dbReference>
<keyword evidence="4 8" id="KW-0648">Protein biosynthesis</keyword>
<comment type="caution">
    <text evidence="10">The sequence shown here is derived from an EMBL/GenBank/DDBJ whole genome shotgun (WGS) entry which is preliminary data.</text>
</comment>
<organism evidence="10 11">
    <name type="scientific">Steinernema carpocapsae</name>
    <name type="common">Entomopathogenic nematode</name>
    <dbReference type="NCBI Taxonomy" id="34508"/>
    <lineage>
        <taxon>Eukaryota</taxon>
        <taxon>Metazoa</taxon>
        <taxon>Ecdysozoa</taxon>
        <taxon>Nematoda</taxon>
        <taxon>Chromadorea</taxon>
        <taxon>Rhabditida</taxon>
        <taxon>Tylenchina</taxon>
        <taxon>Panagrolaimomorpha</taxon>
        <taxon>Strongyloidoidea</taxon>
        <taxon>Steinernematidae</taxon>
        <taxon>Steinernema</taxon>
    </lineage>
</organism>
<keyword evidence="5 8" id="KW-0030">Aminoacyl-tRNA synthetase</keyword>
<dbReference type="InterPro" id="IPR023457">
    <property type="entry name" value="Met-tRNA_synth_2"/>
</dbReference>
<keyword evidence="2 8" id="KW-0547">Nucleotide-binding</keyword>
<sequence length="227" mass="24933">MSKSIGNVVDPFQSSQALTVEGLKYFLLKQGVPHADGNFTVTKAVSMINADLVNNLGNLLNRAVVDKLNPKQRYPALDQEVMERDLNKTAAVLVGELDSLKDKCGAAYDKLRIYRALDAITSVAKNANAFYQMHEPWKLSQGPKLNSILYITYETTRITSILLQPVVPEYAKRALDRLGVSEKERGIDKAKFGCGPAQGSDLGEDKGPLLARVKLEEKTTPKEIIGA</sequence>
<keyword evidence="3 8" id="KW-0067">ATP-binding</keyword>
<gene>
    <name evidence="10" type="ORF">L596_016285</name>
</gene>
<evidence type="ECO:0000256" key="3">
    <source>
        <dbReference type="ARBA" id="ARBA00022840"/>
    </source>
</evidence>